<reference evidence="2 3" key="1">
    <citation type="submission" date="2019-02" db="EMBL/GenBank/DDBJ databases">
        <title>Deep-cultivation of Planctomycetes and their phenomic and genomic characterization uncovers novel biology.</title>
        <authorList>
            <person name="Wiegand S."/>
            <person name="Jogler M."/>
            <person name="Boedeker C."/>
            <person name="Pinto D."/>
            <person name="Vollmers J."/>
            <person name="Rivas-Marin E."/>
            <person name="Kohn T."/>
            <person name="Peeters S.H."/>
            <person name="Heuer A."/>
            <person name="Rast P."/>
            <person name="Oberbeckmann S."/>
            <person name="Bunk B."/>
            <person name="Jeske O."/>
            <person name="Meyerdierks A."/>
            <person name="Storesund J.E."/>
            <person name="Kallscheuer N."/>
            <person name="Luecker S."/>
            <person name="Lage O.M."/>
            <person name="Pohl T."/>
            <person name="Merkel B.J."/>
            <person name="Hornburger P."/>
            <person name="Mueller R.-W."/>
            <person name="Bruemmer F."/>
            <person name="Labrenz M."/>
            <person name="Spormann A.M."/>
            <person name="Op den Camp H."/>
            <person name="Overmann J."/>
            <person name="Amann R."/>
            <person name="Jetten M.S.M."/>
            <person name="Mascher T."/>
            <person name="Medema M.H."/>
            <person name="Devos D.P."/>
            <person name="Kaster A.-K."/>
            <person name="Ovreas L."/>
            <person name="Rohde M."/>
            <person name="Galperin M.Y."/>
            <person name="Jogler C."/>
        </authorList>
    </citation>
    <scope>NUCLEOTIDE SEQUENCE [LARGE SCALE GENOMIC DNA]</scope>
    <source>
        <strain evidence="2 3">HG15A2</strain>
    </source>
</reference>
<dbReference type="AlphaFoldDB" id="A0A517MQM8"/>
<proteinExistence type="predicted"/>
<dbReference type="GO" id="GO:0006313">
    <property type="term" value="P:DNA transposition"/>
    <property type="evidence" value="ECO:0007669"/>
    <property type="project" value="InterPro"/>
</dbReference>
<dbReference type="InterPro" id="IPR002525">
    <property type="entry name" value="Transp_IS110-like_N"/>
</dbReference>
<evidence type="ECO:0000313" key="3">
    <source>
        <dbReference type="Proteomes" id="UP000319852"/>
    </source>
</evidence>
<dbReference type="PANTHER" id="PTHR33055">
    <property type="entry name" value="TRANSPOSASE FOR INSERTION SEQUENCE ELEMENT IS1111A"/>
    <property type="match status" value="1"/>
</dbReference>
<dbReference type="GO" id="GO:0003677">
    <property type="term" value="F:DNA binding"/>
    <property type="evidence" value="ECO:0007669"/>
    <property type="project" value="InterPro"/>
</dbReference>
<gene>
    <name evidence="2" type="ORF">HG15A2_04490</name>
</gene>
<keyword evidence="3" id="KW-1185">Reference proteome</keyword>
<dbReference type="Proteomes" id="UP000319852">
    <property type="component" value="Chromosome"/>
</dbReference>
<dbReference type="Pfam" id="PF01548">
    <property type="entry name" value="DEDD_Tnp_IS110"/>
    <property type="match status" value="1"/>
</dbReference>
<dbReference type="KEGG" id="amob:HG15A2_04490"/>
<evidence type="ECO:0000259" key="1">
    <source>
        <dbReference type="Pfam" id="PF01548"/>
    </source>
</evidence>
<dbReference type="EMBL" id="CP036263">
    <property type="protein sequence ID" value="QDS97189.1"/>
    <property type="molecule type" value="Genomic_DNA"/>
</dbReference>
<dbReference type="InterPro" id="IPR047650">
    <property type="entry name" value="Transpos_IS110"/>
</dbReference>
<feature type="domain" description="Transposase IS110-like N-terminal" evidence="1">
    <location>
        <begin position="6"/>
        <end position="116"/>
    </location>
</feature>
<evidence type="ECO:0000313" key="2">
    <source>
        <dbReference type="EMBL" id="QDS97189.1"/>
    </source>
</evidence>
<accession>A0A517MQM8</accession>
<name>A0A517MQM8_9BACT</name>
<organism evidence="2 3">
    <name type="scientific">Adhaeretor mobilis</name>
    <dbReference type="NCBI Taxonomy" id="1930276"/>
    <lineage>
        <taxon>Bacteria</taxon>
        <taxon>Pseudomonadati</taxon>
        <taxon>Planctomycetota</taxon>
        <taxon>Planctomycetia</taxon>
        <taxon>Pirellulales</taxon>
        <taxon>Lacipirellulaceae</taxon>
        <taxon>Adhaeretor</taxon>
    </lineage>
</organism>
<dbReference type="PANTHER" id="PTHR33055:SF13">
    <property type="entry name" value="TRANSPOSASE"/>
    <property type="match status" value="1"/>
</dbReference>
<protein>
    <submittedName>
        <fullName evidence="2">Transposase</fullName>
    </submittedName>
</protein>
<dbReference type="GO" id="GO:0004803">
    <property type="term" value="F:transposase activity"/>
    <property type="evidence" value="ECO:0007669"/>
    <property type="project" value="InterPro"/>
</dbReference>
<sequence>MESIVIGIDVAKQQLDVATPKGVLQAPNTPEGHRHLMKQLANWSIDSIIVEATGGYERAVVAEMAAANLPIIVVNPRQVRDFARATGQLAKTDSIDAQMLAQFGQVVRPEQRPLPSKK</sequence>